<feature type="repeat" description="TPR" evidence="6">
    <location>
        <begin position="217"/>
        <end position="250"/>
    </location>
</feature>
<dbReference type="Gene3D" id="1.25.40.10">
    <property type="entry name" value="Tetratricopeptide repeat domain"/>
    <property type="match status" value="1"/>
</dbReference>
<dbReference type="GeneID" id="106664906"/>
<dbReference type="OMA" id="PFAHFQH"/>
<protein>
    <recommendedName>
        <fullName evidence="9">J domain-containing protein</fullName>
    </recommendedName>
</protein>
<keyword evidence="11" id="KW-1185">Reference proteome</keyword>
<proteinExistence type="predicted"/>
<dbReference type="GO" id="GO:0051787">
    <property type="term" value="F:misfolded protein binding"/>
    <property type="evidence" value="ECO:0007669"/>
    <property type="project" value="TreeGrafter"/>
</dbReference>
<evidence type="ECO:0000259" key="9">
    <source>
        <dbReference type="PROSITE" id="PS50076"/>
    </source>
</evidence>
<dbReference type="CTD" id="41161"/>
<feature type="repeat" description="TPR" evidence="6">
    <location>
        <begin position="36"/>
        <end position="69"/>
    </location>
</feature>
<accession>A0A8I6RHS5</accession>
<dbReference type="FunFam" id="1.25.40.10:FF:000224">
    <property type="entry name" value="DnaJ and TPR domain protein"/>
    <property type="match status" value="1"/>
</dbReference>
<feature type="chain" id="PRO_5035317381" description="J domain-containing protein" evidence="8">
    <location>
        <begin position="31"/>
        <end position="491"/>
    </location>
</feature>
<evidence type="ECO:0000256" key="2">
    <source>
        <dbReference type="ARBA" id="ARBA00022729"/>
    </source>
</evidence>
<dbReference type="InterPro" id="IPR001623">
    <property type="entry name" value="DnaJ_domain"/>
</dbReference>
<dbReference type="Proteomes" id="UP000494040">
    <property type="component" value="Unassembled WGS sequence"/>
</dbReference>
<dbReference type="InterPro" id="IPR019734">
    <property type="entry name" value="TPR_rpt"/>
</dbReference>
<keyword evidence="2 8" id="KW-0732">Signal</keyword>
<dbReference type="GO" id="GO:0051087">
    <property type="term" value="F:protein-folding chaperone binding"/>
    <property type="evidence" value="ECO:0007669"/>
    <property type="project" value="TreeGrafter"/>
</dbReference>
<evidence type="ECO:0000256" key="8">
    <source>
        <dbReference type="SAM" id="SignalP"/>
    </source>
</evidence>
<evidence type="ECO:0000256" key="5">
    <source>
        <dbReference type="ARBA" id="ARBA00022824"/>
    </source>
</evidence>
<dbReference type="GO" id="GO:0005788">
    <property type="term" value="C:endoplasmic reticulum lumen"/>
    <property type="evidence" value="ECO:0007669"/>
    <property type="project" value="UniProtKB-SubCell"/>
</dbReference>
<evidence type="ECO:0000256" key="3">
    <source>
        <dbReference type="ARBA" id="ARBA00022737"/>
    </source>
</evidence>
<dbReference type="KEGG" id="clec:106664906"/>
<dbReference type="CDD" id="cd06257">
    <property type="entry name" value="DnaJ"/>
    <property type="match status" value="1"/>
</dbReference>
<dbReference type="InterPro" id="IPR011990">
    <property type="entry name" value="TPR-like_helical_dom_sf"/>
</dbReference>
<dbReference type="PANTHER" id="PTHR44140">
    <property type="entry name" value="LD25575P"/>
    <property type="match status" value="1"/>
</dbReference>
<evidence type="ECO:0000313" key="10">
    <source>
        <dbReference type="EnsemblMetazoa" id="XP_014246466.1"/>
    </source>
</evidence>
<feature type="repeat" description="TPR" evidence="6">
    <location>
        <begin position="70"/>
        <end position="103"/>
    </location>
</feature>
<keyword evidence="4 6" id="KW-0802">TPR repeat</keyword>
<keyword evidence="3" id="KW-0677">Repeat</keyword>
<dbReference type="OrthoDB" id="1726119at2759"/>
<keyword evidence="5" id="KW-0256">Endoplasmic reticulum</keyword>
<comment type="subcellular location">
    <subcellularLocation>
        <location evidence="1">Endoplasmic reticulum lumen</location>
    </subcellularLocation>
</comment>
<dbReference type="SMART" id="SM00028">
    <property type="entry name" value="TPR"/>
    <property type="match status" value="7"/>
</dbReference>
<dbReference type="SUPFAM" id="SSF48452">
    <property type="entry name" value="TPR-like"/>
    <property type="match status" value="2"/>
</dbReference>
<feature type="compositionally biased region" description="Basic and acidic residues" evidence="7">
    <location>
        <begin position="445"/>
        <end position="454"/>
    </location>
</feature>
<dbReference type="AlphaFoldDB" id="A0A8I6RHS5"/>
<dbReference type="PROSITE" id="PS50076">
    <property type="entry name" value="DNAJ_2"/>
    <property type="match status" value="1"/>
</dbReference>
<dbReference type="GO" id="GO:0034975">
    <property type="term" value="P:protein folding in endoplasmic reticulum"/>
    <property type="evidence" value="ECO:0007669"/>
    <property type="project" value="TreeGrafter"/>
</dbReference>
<dbReference type="SMART" id="SM00271">
    <property type="entry name" value="DnaJ"/>
    <property type="match status" value="1"/>
</dbReference>
<dbReference type="PRINTS" id="PR00625">
    <property type="entry name" value="JDOMAIN"/>
</dbReference>
<evidence type="ECO:0000313" key="11">
    <source>
        <dbReference type="Proteomes" id="UP000494040"/>
    </source>
</evidence>
<evidence type="ECO:0000256" key="6">
    <source>
        <dbReference type="PROSITE-ProRule" id="PRU00339"/>
    </source>
</evidence>
<dbReference type="PROSITE" id="PS50005">
    <property type="entry name" value="TPR"/>
    <property type="match status" value="3"/>
</dbReference>
<dbReference type="EnsemblMetazoa" id="XM_014390980.2">
    <property type="protein sequence ID" value="XP_014246466.1"/>
    <property type="gene ID" value="LOC106664906"/>
</dbReference>
<evidence type="ECO:0000256" key="1">
    <source>
        <dbReference type="ARBA" id="ARBA00004319"/>
    </source>
</evidence>
<dbReference type="PANTHER" id="PTHR44140:SF2">
    <property type="entry name" value="LD25575P"/>
    <property type="match status" value="1"/>
</dbReference>
<dbReference type="SUPFAM" id="SSF46565">
    <property type="entry name" value="Chaperone J-domain"/>
    <property type="match status" value="1"/>
</dbReference>
<feature type="region of interest" description="Disordered" evidence="7">
    <location>
        <begin position="445"/>
        <end position="474"/>
    </location>
</feature>
<feature type="domain" description="J" evidence="9">
    <location>
        <begin position="388"/>
        <end position="456"/>
    </location>
</feature>
<organism evidence="10 11">
    <name type="scientific">Cimex lectularius</name>
    <name type="common">Bed bug</name>
    <name type="synonym">Acanthia lectularia</name>
    <dbReference type="NCBI Taxonomy" id="79782"/>
    <lineage>
        <taxon>Eukaryota</taxon>
        <taxon>Metazoa</taxon>
        <taxon>Ecdysozoa</taxon>
        <taxon>Arthropoda</taxon>
        <taxon>Hexapoda</taxon>
        <taxon>Insecta</taxon>
        <taxon>Pterygota</taxon>
        <taxon>Neoptera</taxon>
        <taxon>Paraneoptera</taxon>
        <taxon>Hemiptera</taxon>
        <taxon>Heteroptera</taxon>
        <taxon>Panheteroptera</taxon>
        <taxon>Cimicomorpha</taxon>
        <taxon>Cimicidae</taxon>
        <taxon>Cimex</taxon>
    </lineage>
</organism>
<evidence type="ECO:0000256" key="4">
    <source>
        <dbReference type="ARBA" id="ARBA00022803"/>
    </source>
</evidence>
<evidence type="ECO:0000256" key="7">
    <source>
        <dbReference type="SAM" id="MobiDB-lite"/>
    </source>
</evidence>
<feature type="signal peptide" evidence="8">
    <location>
        <begin position="1"/>
        <end position="30"/>
    </location>
</feature>
<dbReference type="InterPro" id="IPR051727">
    <property type="entry name" value="DnaJ_C3_Co-chaperones"/>
</dbReference>
<dbReference type="InterPro" id="IPR036869">
    <property type="entry name" value="J_dom_sf"/>
</dbReference>
<dbReference type="Pfam" id="PF00226">
    <property type="entry name" value="DnaJ"/>
    <property type="match status" value="1"/>
</dbReference>
<dbReference type="FunFam" id="1.10.287.110:FF:000015">
    <property type="entry name" value="dnaJ homolog subfamily C member 3"/>
    <property type="match status" value="1"/>
</dbReference>
<name>A0A8I6RHS5_CIMLE</name>
<reference evidence="10" key="1">
    <citation type="submission" date="2022-01" db="UniProtKB">
        <authorList>
            <consortium name="EnsemblMetazoa"/>
        </authorList>
    </citation>
    <scope>IDENTIFICATION</scope>
</reference>
<dbReference type="Pfam" id="PF13432">
    <property type="entry name" value="TPR_16"/>
    <property type="match status" value="1"/>
</dbReference>
<dbReference type="RefSeq" id="XP_014246466.1">
    <property type="nucleotide sequence ID" value="XM_014390980.2"/>
</dbReference>
<dbReference type="Gene3D" id="1.10.287.110">
    <property type="entry name" value="DnaJ domain"/>
    <property type="match status" value="1"/>
</dbReference>
<sequence>MEYWQASTSKLNSAWIVLFAVDLFLGGTKGTSQEEVRQHLALGGDLLARGQLQDALSHFHAAVEGDPRNYLTYFKRGTVYLALGKAKFAISDFNRVLELKPDFTGARHQRAMVYFKEGSLDEAKEDFLYIYQQENNGDAYNNYVRTQNIQTDIAHAQAYMNSEDYGTAVDLLSKIIEVCPWSSYLRELRSQCYVALNDPLAAILDLRSTTKLIPDNTEGFFKLAILHYQLGQAAESLKESRDCLKLDPEHKDCFPHYKKVKKIDKFFTDAQNAFEREDFETCITNANKVLKTEEKVPMIRFTAYSKLAGCYLKNNQPSESISACSSALDISRDPEVLCDRAEAYIAMDMFDEAMRDYHEVLDRHEGYPRAKEGIQKAQKLQKQSEKRDYYKILGVKRTATKKEITKAYRKAAQQWHPDNFPEGPEKKKAEKKFIDIAAAKEVLTNEEKRSKFDNGEDPLDPESGNHDGFNPFQQFHQFHGGTPFTFRFHFN</sequence>